<feature type="region of interest" description="Disordered" evidence="5">
    <location>
        <begin position="196"/>
        <end position="256"/>
    </location>
</feature>
<dbReference type="GO" id="GO:0016020">
    <property type="term" value="C:membrane"/>
    <property type="evidence" value="ECO:0007669"/>
    <property type="project" value="UniProtKB-SubCell"/>
</dbReference>
<dbReference type="PANTHER" id="PTHR42718:SF42">
    <property type="entry name" value="EXPORT PROTEIN"/>
    <property type="match status" value="1"/>
</dbReference>
<keyword evidence="4 6" id="KW-0472">Membrane</keyword>
<sequence>MDKRDGVLPTLLITGVSAFMASMGNLVVTRGTLLVASGLLGIVYGMVRSTSPAWGSPQVIAPIAPIAPLAAIAAGVPLLAGFAAWERRMVNPVVPPRLFRRRGFTLSNLVGMLVQFGLFGGIFLLTQFLQHVLRSSPLDAGLRTLPWTVVPVLVTPLAGAFGDRIGGKRLMVAATVLQASALAWFAVVASGRPLPGAPARDGGRRGRHGAVLRGRPAPGAGLRRGAAHPRAPGRARAPARRSGAAAQDLRGRVAES</sequence>
<comment type="subcellular location">
    <subcellularLocation>
        <location evidence="1">Membrane</location>
        <topology evidence="1">Multi-pass membrane protein</topology>
    </subcellularLocation>
</comment>
<feature type="compositionally biased region" description="Low complexity" evidence="5">
    <location>
        <begin position="213"/>
        <end position="224"/>
    </location>
</feature>
<evidence type="ECO:0000256" key="3">
    <source>
        <dbReference type="ARBA" id="ARBA00022989"/>
    </source>
</evidence>
<comment type="caution">
    <text evidence="7">The sequence shown here is derived from an EMBL/GenBank/DDBJ whole genome shotgun (WGS) entry which is preliminary data.</text>
</comment>
<evidence type="ECO:0000313" key="8">
    <source>
        <dbReference type="Proteomes" id="UP000619788"/>
    </source>
</evidence>
<dbReference type="InterPro" id="IPR036259">
    <property type="entry name" value="MFS_trans_sf"/>
</dbReference>
<evidence type="ECO:0000256" key="6">
    <source>
        <dbReference type="SAM" id="Phobius"/>
    </source>
</evidence>
<evidence type="ECO:0000256" key="5">
    <source>
        <dbReference type="SAM" id="MobiDB-lite"/>
    </source>
</evidence>
<accession>A0A8J3SLB5</accession>
<evidence type="ECO:0000256" key="2">
    <source>
        <dbReference type="ARBA" id="ARBA00022692"/>
    </source>
</evidence>
<evidence type="ECO:0000256" key="1">
    <source>
        <dbReference type="ARBA" id="ARBA00004141"/>
    </source>
</evidence>
<name>A0A8J3SLB5_9ACTN</name>
<dbReference type="AlphaFoldDB" id="A0A8J3SLB5"/>
<feature type="transmembrane region" description="Helical" evidence="6">
    <location>
        <begin position="31"/>
        <end position="47"/>
    </location>
</feature>
<dbReference type="EMBL" id="BOOJ01000042">
    <property type="protein sequence ID" value="GIH94495.1"/>
    <property type="molecule type" value="Genomic_DNA"/>
</dbReference>
<feature type="compositionally biased region" description="Basic residues" evidence="5">
    <location>
        <begin position="225"/>
        <end position="239"/>
    </location>
</feature>
<keyword evidence="3 6" id="KW-1133">Transmembrane helix</keyword>
<feature type="transmembrane region" description="Helical" evidence="6">
    <location>
        <begin position="145"/>
        <end position="163"/>
    </location>
</feature>
<feature type="transmembrane region" description="Helical" evidence="6">
    <location>
        <begin position="106"/>
        <end position="125"/>
    </location>
</feature>
<dbReference type="Proteomes" id="UP000619788">
    <property type="component" value="Unassembled WGS sequence"/>
</dbReference>
<evidence type="ECO:0000256" key="4">
    <source>
        <dbReference type="ARBA" id="ARBA00023136"/>
    </source>
</evidence>
<dbReference type="RefSeq" id="WP_204066625.1">
    <property type="nucleotide sequence ID" value="NZ_BOOJ01000042.1"/>
</dbReference>
<evidence type="ECO:0000313" key="7">
    <source>
        <dbReference type="EMBL" id="GIH94495.1"/>
    </source>
</evidence>
<reference evidence="7 8" key="1">
    <citation type="submission" date="2021-01" db="EMBL/GenBank/DDBJ databases">
        <title>Whole genome shotgun sequence of Planobispora siamensis NBRC 107568.</title>
        <authorList>
            <person name="Komaki H."/>
            <person name="Tamura T."/>
        </authorList>
    </citation>
    <scope>NUCLEOTIDE SEQUENCE [LARGE SCALE GENOMIC DNA]</scope>
    <source>
        <strain evidence="7 8">NBRC 107568</strain>
    </source>
</reference>
<gene>
    <name evidence="7" type="ORF">Psi01_51250</name>
</gene>
<keyword evidence="8" id="KW-1185">Reference proteome</keyword>
<dbReference type="PANTHER" id="PTHR42718">
    <property type="entry name" value="MAJOR FACILITATOR SUPERFAMILY MULTIDRUG TRANSPORTER MFSC"/>
    <property type="match status" value="1"/>
</dbReference>
<evidence type="ECO:0008006" key="9">
    <source>
        <dbReference type="Google" id="ProtNLM"/>
    </source>
</evidence>
<feature type="transmembrane region" description="Helical" evidence="6">
    <location>
        <begin position="59"/>
        <end position="85"/>
    </location>
</feature>
<keyword evidence="2 6" id="KW-0812">Transmembrane</keyword>
<protein>
    <recommendedName>
        <fullName evidence="9">Major Facilitator Superfamily protein</fullName>
    </recommendedName>
</protein>
<proteinExistence type="predicted"/>
<dbReference type="SUPFAM" id="SSF103473">
    <property type="entry name" value="MFS general substrate transporter"/>
    <property type="match status" value="1"/>
</dbReference>
<organism evidence="7 8">
    <name type="scientific">Planobispora siamensis</name>
    <dbReference type="NCBI Taxonomy" id="936338"/>
    <lineage>
        <taxon>Bacteria</taxon>
        <taxon>Bacillati</taxon>
        <taxon>Actinomycetota</taxon>
        <taxon>Actinomycetes</taxon>
        <taxon>Streptosporangiales</taxon>
        <taxon>Streptosporangiaceae</taxon>
        <taxon>Planobispora</taxon>
    </lineage>
</organism>
<dbReference type="Gene3D" id="1.20.1250.20">
    <property type="entry name" value="MFS general substrate transporter like domains"/>
    <property type="match status" value="1"/>
</dbReference>